<evidence type="ECO:0000313" key="3">
    <source>
        <dbReference type="Proteomes" id="UP000628710"/>
    </source>
</evidence>
<name>A0A934JRY5_9GAMM</name>
<dbReference type="EMBL" id="JAEMNX010000001">
    <property type="protein sequence ID" value="MBJ7536315.1"/>
    <property type="molecule type" value="Genomic_DNA"/>
</dbReference>
<organism evidence="2 3">
    <name type="scientific">Marinomonas transparens</name>
    <dbReference type="NCBI Taxonomy" id="2795388"/>
    <lineage>
        <taxon>Bacteria</taxon>
        <taxon>Pseudomonadati</taxon>
        <taxon>Pseudomonadota</taxon>
        <taxon>Gammaproteobacteria</taxon>
        <taxon>Oceanospirillales</taxon>
        <taxon>Oceanospirillaceae</taxon>
        <taxon>Marinomonas</taxon>
    </lineage>
</organism>
<dbReference type="InterPro" id="IPR021529">
    <property type="entry name" value="DUF2798"/>
</dbReference>
<gene>
    <name evidence="2" type="ORF">I8J31_01330</name>
</gene>
<keyword evidence="1" id="KW-1133">Transmembrane helix</keyword>
<protein>
    <submittedName>
        <fullName evidence="2">DUF2798 domain-containing protein</fullName>
    </submittedName>
</protein>
<keyword evidence="3" id="KW-1185">Reference proteome</keyword>
<evidence type="ECO:0000313" key="2">
    <source>
        <dbReference type="EMBL" id="MBJ7536315.1"/>
    </source>
</evidence>
<dbReference type="AlphaFoldDB" id="A0A934JRY5"/>
<keyword evidence="1" id="KW-0472">Membrane</keyword>
<dbReference type="Pfam" id="PF11391">
    <property type="entry name" value="DUF2798"/>
    <property type="match status" value="1"/>
</dbReference>
<accession>A0A934JRY5</accession>
<feature type="transmembrane region" description="Helical" evidence="1">
    <location>
        <begin position="5"/>
        <end position="26"/>
    </location>
</feature>
<dbReference type="RefSeq" id="WP_199466385.1">
    <property type="nucleotide sequence ID" value="NZ_JAEMNX010000001.1"/>
</dbReference>
<evidence type="ECO:0000256" key="1">
    <source>
        <dbReference type="SAM" id="Phobius"/>
    </source>
</evidence>
<sequence length="71" mass="8333">MKFRLYFAVMMSFVLTFFMSAWITFINVGHNAEFMSQWMTAWSAAWPVAAIIAFVSGPEIQKISRWLSERF</sequence>
<dbReference type="Proteomes" id="UP000628710">
    <property type="component" value="Unassembled WGS sequence"/>
</dbReference>
<proteinExistence type="predicted"/>
<reference evidence="2" key="1">
    <citation type="submission" date="2020-12" db="EMBL/GenBank/DDBJ databases">
        <title>Marinomonas arctica sp. nov., a psychrotolerant bacterium isolated from the Arctic.</title>
        <authorList>
            <person name="Zhang Y."/>
        </authorList>
    </citation>
    <scope>NUCLEOTIDE SEQUENCE</scope>
    <source>
        <strain evidence="2">C1424</strain>
    </source>
</reference>
<comment type="caution">
    <text evidence="2">The sequence shown here is derived from an EMBL/GenBank/DDBJ whole genome shotgun (WGS) entry which is preliminary data.</text>
</comment>
<keyword evidence="1" id="KW-0812">Transmembrane</keyword>
<feature type="transmembrane region" description="Helical" evidence="1">
    <location>
        <begin position="38"/>
        <end position="57"/>
    </location>
</feature>